<feature type="transmembrane region" description="Helical" evidence="2">
    <location>
        <begin position="100"/>
        <end position="121"/>
    </location>
</feature>
<evidence type="ECO:0000256" key="2">
    <source>
        <dbReference type="SAM" id="Phobius"/>
    </source>
</evidence>
<sequence>MKLPFRRTRKHGKPHTPDDSGVPPLSRWERFGAGTVAVGGAGVGGLGFYASFDSVSQAAASWGFTEPWVLPTAIDSAIPVFTGAYLFLIRMDMPLWWARLVPWALSLITCALNVAAGNSLWSKIAHGAMSLLWVAVSEIAAHIYAVRIGAATGRRRRMDKVRWARWFLSPLPTFLLWRRMKLWEITDYDTVLTLEQERLVYQAQLRGRFGRAWRRKAPVASLLPLQLVSAGVPLAETAPAGLRAAGIEPTGIFAPPAKPVEPVKEPAALPAPDLVVPAAAARRPRPVTATVPPQEPAKATDPAPQPKPTAPATQDEEASVGPTTVPEWRTEDDLYEIIKWVLDNGYRDLFSGPLTGAEIAAVLDQSEGNGRKVRARLIKTYAAERGINLPPRATVDQVFAAFGHATPVNA</sequence>
<protein>
    <recommendedName>
        <fullName evidence="5">DUF2637 domain-containing protein</fullName>
    </recommendedName>
</protein>
<keyword evidence="2" id="KW-0472">Membrane</keyword>
<gene>
    <name evidence="3" type="ORF">GCM10010421_31460</name>
</gene>
<evidence type="ECO:0000313" key="3">
    <source>
        <dbReference type="EMBL" id="GAA2438996.1"/>
    </source>
</evidence>
<organism evidence="3 4">
    <name type="scientific">Streptomyces glaucus</name>
    <dbReference type="NCBI Taxonomy" id="284029"/>
    <lineage>
        <taxon>Bacteria</taxon>
        <taxon>Bacillati</taxon>
        <taxon>Actinomycetota</taxon>
        <taxon>Actinomycetes</taxon>
        <taxon>Kitasatosporales</taxon>
        <taxon>Streptomycetaceae</taxon>
        <taxon>Streptomyces</taxon>
    </lineage>
</organism>
<evidence type="ECO:0000256" key="1">
    <source>
        <dbReference type="SAM" id="MobiDB-lite"/>
    </source>
</evidence>
<reference evidence="3 4" key="1">
    <citation type="journal article" date="2019" name="Int. J. Syst. Evol. Microbiol.">
        <title>The Global Catalogue of Microorganisms (GCM) 10K type strain sequencing project: providing services to taxonomists for standard genome sequencing and annotation.</title>
        <authorList>
            <consortium name="The Broad Institute Genomics Platform"/>
            <consortium name="The Broad Institute Genome Sequencing Center for Infectious Disease"/>
            <person name="Wu L."/>
            <person name="Ma J."/>
        </authorList>
    </citation>
    <scope>NUCLEOTIDE SEQUENCE [LARGE SCALE GENOMIC DNA]</scope>
    <source>
        <strain evidence="3 4">JCM 6922</strain>
    </source>
</reference>
<proteinExistence type="predicted"/>
<dbReference type="Pfam" id="PF10935">
    <property type="entry name" value="DUF2637"/>
    <property type="match status" value="1"/>
</dbReference>
<feature type="transmembrane region" description="Helical" evidence="2">
    <location>
        <begin position="127"/>
        <end position="150"/>
    </location>
</feature>
<dbReference type="InterPro" id="IPR021235">
    <property type="entry name" value="DUF2637"/>
</dbReference>
<feature type="region of interest" description="Disordered" evidence="1">
    <location>
        <begin position="281"/>
        <end position="327"/>
    </location>
</feature>
<feature type="compositionally biased region" description="Basic residues" evidence="1">
    <location>
        <begin position="1"/>
        <end position="14"/>
    </location>
</feature>
<feature type="compositionally biased region" description="Low complexity" evidence="1">
    <location>
        <begin position="281"/>
        <end position="302"/>
    </location>
</feature>
<keyword evidence="2" id="KW-0812">Transmembrane</keyword>
<keyword evidence="4" id="KW-1185">Reference proteome</keyword>
<accession>A0ABN3JW58</accession>
<comment type="caution">
    <text evidence="3">The sequence shown here is derived from an EMBL/GenBank/DDBJ whole genome shotgun (WGS) entry which is preliminary data.</text>
</comment>
<name>A0ABN3JW58_9ACTN</name>
<evidence type="ECO:0000313" key="4">
    <source>
        <dbReference type="Proteomes" id="UP001500460"/>
    </source>
</evidence>
<feature type="transmembrane region" description="Helical" evidence="2">
    <location>
        <begin position="31"/>
        <end position="52"/>
    </location>
</feature>
<keyword evidence="2" id="KW-1133">Transmembrane helix</keyword>
<dbReference type="EMBL" id="BAAATK010000018">
    <property type="protein sequence ID" value="GAA2438996.1"/>
    <property type="molecule type" value="Genomic_DNA"/>
</dbReference>
<dbReference type="RefSeq" id="WP_344603723.1">
    <property type="nucleotide sequence ID" value="NZ_BAAATK010000018.1"/>
</dbReference>
<dbReference type="Proteomes" id="UP001500460">
    <property type="component" value="Unassembled WGS sequence"/>
</dbReference>
<feature type="region of interest" description="Disordered" evidence="1">
    <location>
        <begin position="1"/>
        <end position="25"/>
    </location>
</feature>
<feature type="transmembrane region" description="Helical" evidence="2">
    <location>
        <begin position="68"/>
        <end position="88"/>
    </location>
</feature>
<evidence type="ECO:0008006" key="5">
    <source>
        <dbReference type="Google" id="ProtNLM"/>
    </source>
</evidence>